<organism evidence="1">
    <name type="scientific">uncultured Dysgonomonas sp</name>
    <dbReference type="NCBI Taxonomy" id="206096"/>
    <lineage>
        <taxon>Bacteria</taxon>
        <taxon>Pseudomonadati</taxon>
        <taxon>Bacteroidota</taxon>
        <taxon>Bacteroidia</taxon>
        <taxon>Bacteroidales</taxon>
        <taxon>Dysgonomonadaceae</taxon>
        <taxon>Dysgonomonas</taxon>
        <taxon>environmental samples</taxon>
    </lineage>
</organism>
<dbReference type="AlphaFoldDB" id="A0A212J3K7"/>
<name>A0A212J3K7_9BACT</name>
<accession>A0A212J3K7</accession>
<evidence type="ECO:0000313" key="1">
    <source>
        <dbReference type="EMBL" id="SBV94042.1"/>
    </source>
</evidence>
<gene>
    <name evidence="1" type="ORF">KL86DYS2_10656</name>
</gene>
<proteinExistence type="predicted"/>
<protein>
    <submittedName>
        <fullName evidence="1">Uncharacterized protein</fullName>
    </submittedName>
</protein>
<reference evidence="1" key="1">
    <citation type="submission" date="2016-04" db="EMBL/GenBank/DDBJ databases">
        <authorList>
            <person name="Evans L.H."/>
            <person name="Alamgir A."/>
            <person name="Owens N."/>
            <person name="Weber N.D."/>
            <person name="Virtaneva K."/>
            <person name="Barbian K."/>
            <person name="Babar A."/>
            <person name="Rosenke K."/>
        </authorList>
    </citation>
    <scope>NUCLEOTIDE SEQUENCE</scope>
    <source>
        <strain evidence="1">86-2</strain>
    </source>
</reference>
<sequence>MPHSINISANRFCDRYTIIPAENQSITAGSENHIKLFQFIFLS</sequence>
<dbReference type="EMBL" id="FLUL01000001">
    <property type="protein sequence ID" value="SBV94042.1"/>
    <property type="molecule type" value="Genomic_DNA"/>
</dbReference>